<evidence type="ECO:0008006" key="4">
    <source>
        <dbReference type="Google" id="ProtNLM"/>
    </source>
</evidence>
<comment type="caution">
    <text evidence="2">The sequence shown here is derived from an EMBL/GenBank/DDBJ whole genome shotgun (WGS) entry which is preliminary data.</text>
</comment>
<keyword evidence="1" id="KW-0472">Membrane</keyword>
<accession>A0ABS1V647</accession>
<evidence type="ECO:0000313" key="2">
    <source>
        <dbReference type="EMBL" id="MBL6457169.1"/>
    </source>
</evidence>
<evidence type="ECO:0000313" key="3">
    <source>
        <dbReference type="Proteomes" id="UP000606490"/>
    </source>
</evidence>
<dbReference type="Proteomes" id="UP000606490">
    <property type="component" value="Unassembled WGS sequence"/>
</dbReference>
<proteinExistence type="predicted"/>
<organism evidence="2 3">
    <name type="scientific">Belnapia mucosa</name>
    <dbReference type="NCBI Taxonomy" id="2804532"/>
    <lineage>
        <taxon>Bacteria</taxon>
        <taxon>Pseudomonadati</taxon>
        <taxon>Pseudomonadota</taxon>
        <taxon>Alphaproteobacteria</taxon>
        <taxon>Acetobacterales</taxon>
        <taxon>Roseomonadaceae</taxon>
        <taxon>Belnapia</taxon>
    </lineage>
</organism>
<keyword evidence="1" id="KW-0812">Transmembrane</keyword>
<keyword evidence="3" id="KW-1185">Reference proteome</keyword>
<protein>
    <recommendedName>
        <fullName evidence="4">Flp family type IVb pilin</fullName>
    </recommendedName>
</protein>
<name>A0ABS1V647_9PROT</name>
<dbReference type="RefSeq" id="WP_202826905.1">
    <property type="nucleotide sequence ID" value="NZ_JAEUXJ010000007.1"/>
</dbReference>
<dbReference type="EMBL" id="JAEUXJ010000007">
    <property type="protein sequence ID" value="MBL6457169.1"/>
    <property type="molecule type" value="Genomic_DNA"/>
</dbReference>
<feature type="transmembrane region" description="Helical" evidence="1">
    <location>
        <begin position="31"/>
        <end position="54"/>
    </location>
</feature>
<evidence type="ECO:0000256" key="1">
    <source>
        <dbReference type="SAM" id="Phobius"/>
    </source>
</evidence>
<reference evidence="2 3" key="1">
    <citation type="submission" date="2021-01" db="EMBL/GenBank/DDBJ databases">
        <title>Belnapia mucosa sp. nov. and Belnapia arida sp. nov., isolated from the Tabernas Desert (Almeria, Spain).</title>
        <authorList>
            <person name="Molina-Menor E."/>
            <person name="Vidal-Verdu A."/>
            <person name="Calonge A."/>
            <person name="Satari L."/>
            <person name="Pereto Magraner J."/>
            <person name="Porcar Miralles M."/>
        </authorList>
    </citation>
    <scope>NUCLEOTIDE SEQUENCE [LARGE SCALE GENOMIC DNA]</scope>
    <source>
        <strain evidence="2 3">T6</strain>
    </source>
</reference>
<keyword evidence="1" id="KW-1133">Transmembrane helix</keyword>
<sequence>MIHSLIASAAAALQSRKGVTAAEYAVLATGIVAAVGAAAIAFGGRLSTVFSTLAL</sequence>
<gene>
    <name evidence="2" type="ORF">JMJ55_17675</name>
</gene>